<evidence type="ECO:0000313" key="2">
    <source>
        <dbReference type="Proteomes" id="UP000176050"/>
    </source>
</evidence>
<name>A0A1D8PBJ9_9FLAO</name>
<dbReference type="InterPro" id="IPR034660">
    <property type="entry name" value="DinB/YfiT-like"/>
</dbReference>
<protein>
    <recommendedName>
        <fullName evidence="3">DinB-like domain-containing protein</fullName>
    </recommendedName>
</protein>
<evidence type="ECO:0008006" key="3">
    <source>
        <dbReference type="Google" id="ProtNLM"/>
    </source>
</evidence>
<dbReference type="EMBL" id="CP017478">
    <property type="protein sequence ID" value="AOW21952.1"/>
    <property type="molecule type" value="Genomic_DNA"/>
</dbReference>
<keyword evidence="2" id="KW-1185">Reference proteome</keyword>
<dbReference type="Proteomes" id="UP000176050">
    <property type="component" value="Chromosome"/>
</dbReference>
<gene>
    <name evidence="1" type="ORF">LPB138_00050</name>
</gene>
<organism evidence="1 2">
    <name type="scientific">Urechidicola croceus</name>
    <dbReference type="NCBI Taxonomy" id="1850246"/>
    <lineage>
        <taxon>Bacteria</taxon>
        <taxon>Pseudomonadati</taxon>
        <taxon>Bacteroidota</taxon>
        <taxon>Flavobacteriia</taxon>
        <taxon>Flavobacteriales</taxon>
        <taxon>Flavobacteriaceae</taxon>
        <taxon>Urechidicola</taxon>
    </lineage>
</organism>
<evidence type="ECO:0000313" key="1">
    <source>
        <dbReference type="EMBL" id="AOW21952.1"/>
    </source>
</evidence>
<reference evidence="1 2" key="1">
    <citation type="submission" date="2016-10" db="EMBL/GenBank/DDBJ databases">
        <title>Lutibacter sp. LPB0138, isolated from marine gastropod.</title>
        <authorList>
            <person name="Kim E."/>
            <person name="Yi H."/>
        </authorList>
    </citation>
    <scope>NUCLEOTIDE SEQUENCE [LARGE SCALE GENOMIC DNA]</scope>
    <source>
        <strain evidence="1 2">LPB0138</strain>
    </source>
</reference>
<dbReference type="SUPFAM" id="SSF109854">
    <property type="entry name" value="DinB/YfiT-like putative metalloenzymes"/>
    <property type="match status" value="1"/>
</dbReference>
<accession>A0A1D8PBJ9</accession>
<dbReference type="AlphaFoldDB" id="A0A1D8PBJ9"/>
<dbReference type="Gene3D" id="1.20.120.450">
    <property type="entry name" value="dinb family like domain"/>
    <property type="match status" value="1"/>
</dbReference>
<dbReference type="KEGG" id="lul:LPB138_00050"/>
<dbReference type="OrthoDB" id="837585at2"/>
<dbReference type="STRING" id="1850246.LPB138_00050"/>
<sequence length="182" mass="20892">MAQSSNEPQELPYYEVPDYDKVEYTAGTVTARLIDGLGFRYRWATENLREEDLNYQVTDSSRTIIQTIDHLLGLSRVIVNSTLKVPTDFTQKQPKLTYEEKRIETLNNFKNASKILMTSSVIEDYKIQFIFTGGESQYPFWNNINGPIADAIWHSGQIATLRRASGNPMSKKVRFLEGKIED</sequence>
<proteinExistence type="predicted"/>